<dbReference type="GO" id="GO:0005524">
    <property type="term" value="F:ATP binding"/>
    <property type="evidence" value="ECO:0007669"/>
    <property type="project" value="UniProtKB-UniRule"/>
</dbReference>
<dbReference type="InterPro" id="IPR038454">
    <property type="entry name" value="DnaA_N_sf"/>
</dbReference>
<dbReference type="GO" id="GO:0003688">
    <property type="term" value="F:DNA replication origin binding"/>
    <property type="evidence" value="ECO:0007669"/>
    <property type="project" value="UniProtKB-UniRule"/>
</dbReference>
<dbReference type="InterPro" id="IPR013159">
    <property type="entry name" value="DnaA_C"/>
</dbReference>
<reference evidence="15" key="1">
    <citation type="submission" date="2017-04" db="EMBL/GenBank/DDBJ databases">
        <title>Function of individual gut microbiota members based on whole genome sequencing of pure cultures obtained from chicken caecum.</title>
        <authorList>
            <person name="Medvecky M."/>
            <person name="Cejkova D."/>
            <person name="Polansky O."/>
            <person name="Karasova D."/>
            <person name="Kubasova T."/>
            <person name="Cizek A."/>
            <person name="Rychlik I."/>
        </authorList>
    </citation>
    <scope>NUCLEOTIDE SEQUENCE [LARGE SCALE GENOMIC DNA]</scope>
    <source>
        <strain evidence="15">An273</strain>
    </source>
</reference>
<feature type="region of interest" description="Domain IV, binds dsDNA" evidence="8">
    <location>
        <begin position="332"/>
        <end position="455"/>
    </location>
</feature>
<comment type="subcellular location">
    <subcellularLocation>
        <location evidence="8">Cytoplasm</location>
    </subcellularLocation>
</comment>
<dbReference type="Gene3D" id="1.10.1750.10">
    <property type="match status" value="1"/>
</dbReference>
<evidence type="ECO:0000259" key="12">
    <source>
        <dbReference type="SMART" id="SM00382"/>
    </source>
</evidence>
<comment type="domain">
    <text evidence="8">Domain I is involved in oligomerization and binding regulators, domain II is flexibile and of varying length in different bacteria, domain III forms the AAA+ region, while domain IV binds dsDNA.</text>
</comment>
<accession>A0A1Y4DJ08</accession>
<dbReference type="CDD" id="cd00009">
    <property type="entry name" value="AAA"/>
    <property type="match status" value="1"/>
</dbReference>
<dbReference type="InterPro" id="IPR003593">
    <property type="entry name" value="AAA+_ATPase"/>
</dbReference>
<dbReference type="Pfam" id="PF08299">
    <property type="entry name" value="Bac_DnaA_C"/>
    <property type="match status" value="1"/>
</dbReference>
<feature type="binding site" evidence="8">
    <location>
        <position position="164"/>
    </location>
    <ligand>
        <name>ATP</name>
        <dbReference type="ChEBI" id="CHEBI:30616"/>
    </ligand>
</feature>
<dbReference type="OrthoDB" id="9807019at2"/>
<keyword evidence="6 8" id="KW-0446">Lipid-binding</keyword>
<comment type="subunit">
    <text evidence="8">Oligomerizes as a right-handed, spiral filament on DNA at oriC.</text>
</comment>
<dbReference type="SMART" id="SM00760">
    <property type="entry name" value="Bac_DnaA_C"/>
    <property type="match status" value="1"/>
</dbReference>
<dbReference type="PROSITE" id="PS01008">
    <property type="entry name" value="DNAA"/>
    <property type="match status" value="1"/>
</dbReference>
<dbReference type="AlphaFoldDB" id="A0A1Y4DJ08"/>
<dbReference type="HAMAP" id="MF_00377">
    <property type="entry name" value="DnaA_bact"/>
    <property type="match status" value="1"/>
</dbReference>
<evidence type="ECO:0000313" key="14">
    <source>
        <dbReference type="EMBL" id="OUO57649.1"/>
    </source>
</evidence>
<dbReference type="Gene3D" id="3.40.50.300">
    <property type="entry name" value="P-loop containing nucleotide triphosphate hydrolases"/>
    <property type="match status" value="1"/>
</dbReference>
<dbReference type="InterPro" id="IPR018312">
    <property type="entry name" value="Chromosome_initiator_DnaA_CS"/>
</dbReference>
<keyword evidence="2 8" id="KW-0963">Cytoplasm</keyword>
<evidence type="ECO:0000259" key="13">
    <source>
        <dbReference type="SMART" id="SM00760"/>
    </source>
</evidence>
<dbReference type="EMBL" id="NFJD01000001">
    <property type="protein sequence ID" value="OUO57649.1"/>
    <property type="molecule type" value="Genomic_DNA"/>
</dbReference>
<comment type="similarity">
    <text evidence="1 8 11">Belongs to the DnaA family.</text>
</comment>
<dbReference type="GO" id="GO:0005737">
    <property type="term" value="C:cytoplasm"/>
    <property type="evidence" value="ECO:0007669"/>
    <property type="project" value="UniProtKB-SubCell"/>
</dbReference>
<evidence type="ECO:0000256" key="8">
    <source>
        <dbReference type="HAMAP-Rule" id="MF_00377"/>
    </source>
</evidence>
<feature type="binding site" evidence="8">
    <location>
        <position position="162"/>
    </location>
    <ligand>
        <name>ATP</name>
        <dbReference type="ChEBI" id="CHEBI:30616"/>
    </ligand>
</feature>
<gene>
    <name evidence="8" type="primary">dnaA</name>
    <name evidence="14" type="ORF">B5F75_02425</name>
</gene>
<keyword evidence="3 8" id="KW-0235">DNA replication</keyword>
<evidence type="ECO:0000256" key="11">
    <source>
        <dbReference type="RuleBase" id="RU004227"/>
    </source>
</evidence>
<dbReference type="Gene3D" id="1.10.8.60">
    <property type="match status" value="1"/>
</dbReference>
<dbReference type="InterPro" id="IPR013317">
    <property type="entry name" value="DnaA_dom"/>
</dbReference>
<dbReference type="SUPFAM" id="SSF48295">
    <property type="entry name" value="TrpR-like"/>
    <property type="match status" value="1"/>
</dbReference>
<dbReference type="CDD" id="cd06571">
    <property type="entry name" value="Bac_DnaA_C"/>
    <property type="match status" value="1"/>
</dbReference>
<evidence type="ECO:0000256" key="4">
    <source>
        <dbReference type="ARBA" id="ARBA00022741"/>
    </source>
</evidence>
<evidence type="ECO:0000256" key="10">
    <source>
        <dbReference type="RuleBase" id="RU000577"/>
    </source>
</evidence>
<feature type="region of interest" description="Domain I, interacts with DnaA modulators" evidence="8">
    <location>
        <begin position="1"/>
        <end position="82"/>
    </location>
</feature>
<dbReference type="GO" id="GO:0008289">
    <property type="term" value="F:lipid binding"/>
    <property type="evidence" value="ECO:0007669"/>
    <property type="project" value="UniProtKB-KW"/>
</dbReference>
<dbReference type="Proteomes" id="UP000196368">
    <property type="component" value="Unassembled WGS sequence"/>
</dbReference>
<comment type="function">
    <text evidence="8 10">Plays an essential role in the initiation and regulation of chromosomal replication. ATP-DnaA binds to the origin of replication (oriC) to initiate formation of the DNA replication initiation complex once per cell cycle. Binds the DnaA box (a 9 base pair repeat at the origin) and separates the double-stranded (ds)DNA. Forms a right-handed helical filament on oriC DNA; dsDNA binds to the exterior of the filament while single-stranded (ss)DNA is stabiized in the filament's interior. The ATP-DnaA-oriC complex binds and stabilizes one strand of the AT-rich DNA unwinding element (DUE), permitting loading of DNA polymerase. After initiation quickly degrades to an ADP-DnaA complex that is not apt for DNA replication. Binds acidic phospholipids.</text>
</comment>
<evidence type="ECO:0000256" key="1">
    <source>
        <dbReference type="ARBA" id="ARBA00006583"/>
    </source>
</evidence>
<proteinExistence type="inferred from homology"/>
<dbReference type="NCBIfam" id="TIGR00362">
    <property type="entry name" value="DnaA"/>
    <property type="match status" value="1"/>
</dbReference>
<evidence type="ECO:0000256" key="3">
    <source>
        <dbReference type="ARBA" id="ARBA00022705"/>
    </source>
</evidence>
<dbReference type="SMART" id="SM00382">
    <property type="entry name" value="AAA"/>
    <property type="match status" value="1"/>
</dbReference>
<dbReference type="PANTHER" id="PTHR30050">
    <property type="entry name" value="CHROMOSOMAL REPLICATION INITIATOR PROTEIN DNAA"/>
    <property type="match status" value="1"/>
</dbReference>
<feature type="domain" description="Chromosomal replication initiator DnaA C-terminal" evidence="13">
    <location>
        <begin position="360"/>
        <end position="428"/>
    </location>
</feature>
<dbReference type="InterPro" id="IPR010921">
    <property type="entry name" value="Trp_repressor/repl_initiator"/>
</dbReference>
<keyword evidence="4 8" id="KW-0547">Nucleotide-binding</keyword>
<comment type="caution">
    <text evidence="14">The sequence shown here is derived from an EMBL/GenBank/DDBJ whole genome shotgun (WGS) entry which is preliminary data.</text>
</comment>
<comment type="caution">
    <text evidence="8">Lacks conserved residue(s) required for the propagation of feature annotation.</text>
</comment>
<dbReference type="InterPro" id="IPR024633">
    <property type="entry name" value="DnaA_N_dom"/>
</dbReference>
<evidence type="ECO:0000256" key="9">
    <source>
        <dbReference type="NCBIfam" id="TIGR00362"/>
    </source>
</evidence>
<feature type="binding site" evidence="8">
    <location>
        <position position="163"/>
    </location>
    <ligand>
        <name>ATP</name>
        <dbReference type="ChEBI" id="CHEBI:30616"/>
    </ligand>
</feature>
<feature type="binding site" evidence="8">
    <location>
        <position position="160"/>
    </location>
    <ligand>
        <name>ATP</name>
        <dbReference type="ChEBI" id="CHEBI:30616"/>
    </ligand>
</feature>
<evidence type="ECO:0000256" key="7">
    <source>
        <dbReference type="ARBA" id="ARBA00023125"/>
    </source>
</evidence>
<dbReference type="InterPro" id="IPR020591">
    <property type="entry name" value="Chromosome_initiator_DnaA-like"/>
</dbReference>
<dbReference type="GO" id="GO:0005886">
    <property type="term" value="C:plasma membrane"/>
    <property type="evidence" value="ECO:0007669"/>
    <property type="project" value="TreeGrafter"/>
</dbReference>
<dbReference type="Pfam" id="PF11638">
    <property type="entry name" value="DnaA_N"/>
    <property type="match status" value="1"/>
</dbReference>
<dbReference type="GO" id="GO:0006270">
    <property type="term" value="P:DNA replication initiation"/>
    <property type="evidence" value="ECO:0007669"/>
    <property type="project" value="UniProtKB-UniRule"/>
</dbReference>
<feature type="domain" description="AAA+ ATPase" evidence="12">
    <location>
        <begin position="149"/>
        <end position="282"/>
    </location>
</feature>
<dbReference type="Gene3D" id="3.30.300.180">
    <property type="match status" value="1"/>
</dbReference>
<evidence type="ECO:0000256" key="5">
    <source>
        <dbReference type="ARBA" id="ARBA00022840"/>
    </source>
</evidence>
<dbReference type="PRINTS" id="PR00051">
    <property type="entry name" value="DNAA"/>
</dbReference>
<evidence type="ECO:0000256" key="2">
    <source>
        <dbReference type="ARBA" id="ARBA00022490"/>
    </source>
</evidence>
<dbReference type="SUPFAM" id="SSF52540">
    <property type="entry name" value="P-loop containing nucleoside triphosphate hydrolases"/>
    <property type="match status" value="1"/>
</dbReference>
<protein>
    <recommendedName>
        <fullName evidence="8 9">Chromosomal replication initiator protein DnaA</fullName>
    </recommendedName>
</protein>
<dbReference type="PANTHER" id="PTHR30050:SF2">
    <property type="entry name" value="CHROMOSOMAL REPLICATION INITIATOR PROTEIN DNAA"/>
    <property type="match status" value="1"/>
</dbReference>
<keyword evidence="5 8" id="KW-0067">ATP-binding</keyword>
<organism evidence="14 15">
    <name type="scientific">Candidatus Avelusimicrobium gallicola</name>
    <dbReference type="NCBI Taxonomy" id="2562704"/>
    <lineage>
        <taxon>Bacteria</taxon>
        <taxon>Pseudomonadati</taxon>
        <taxon>Elusimicrobiota</taxon>
        <taxon>Elusimicrobia</taxon>
        <taxon>Elusimicrobiales</taxon>
        <taxon>Elusimicrobiaceae</taxon>
        <taxon>Candidatus Avelusimicrobium</taxon>
    </lineage>
</organism>
<name>A0A1Y4DJ08_9BACT</name>
<sequence>MENLQAYPQLIPVFQDIENIIGKDPYDMWLRPAQFIYEGNTLTITLPNQFWGKTIRERYETIITDAFLKHLGAEITVVYAVSAQAAAPAVNSAEDVIPAAPAPAPVIKKNPFPSRLNSSYTFDNFIESPSNRFAYKAAEAVVHKLGNRENNPLVIYSAPGLGKTHLLHAIGNQILKENPDARVLYMSGEEFVSEYIEALQNKSSESFRKKYRSLDCFLMDDIQFVAGKSASEIEFFYTFNALFESRKQIVLSSDRTPQQLDLDERLSSRLLSGIIAEVKRPNLETRIAILRQKRDSINFDIGDDVLSFIAEGIQTNIRELEGSLFRLVAYCSMHGVTPTIAIAKELLADILTNETDLNINVNVIKKIVGKHFNIRMEDFNSKRKTQSIAWPRQIAMYLTTELTDLSLPEIGREFNRDHSTVVHARDVVKEKIEQDPFFAAEINQIIMDIKAVDKK</sequence>
<keyword evidence="7 8" id="KW-0238">DNA-binding</keyword>
<dbReference type="InterPro" id="IPR027417">
    <property type="entry name" value="P-loop_NTPase"/>
</dbReference>
<dbReference type="RefSeq" id="WP_087287379.1">
    <property type="nucleotide sequence ID" value="NZ_NFJD01000001.1"/>
</dbReference>
<dbReference type="Pfam" id="PF00308">
    <property type="entry name" value="Bac_DnaA"/>
    <property type="match status" value="1"/>
</dbReference>
<feature type="region of interest" description="Domain III, AAA+ region" evidence="8">
    <location>
        <begin position="115"/>
        <end position="331"/>
    </location>
</feature>
<dbReference type="GO" id="GO:0006275">
    <property type="term" value="P:regulation of DNA replication"/>
    <property type="evidence" value="ECO:0007669"/>
    <property type="project" value="UniProtKB-UniRule"/>
</dbReference>
<dbReference type="InterPro" id="IPR001957">
    <property type="entry name" value="Chromosome_initiator_DnaA"/>
</dbReference>
<keyword evidence="15" id="KW-1185">Reference proteome</keyword>
<evidence type="ECO:0000256" key="6">
    <source>
        <dbReference type="ARBA" id="ARBA00023121"/>
    </source>
</evidence>
<evidence type="ECO:0000313" key="15">
    <source>
        <dbReference type="Proteomes" id="UP000196368"/>
    </source>
</evidence>